<evidence type="ECO:0000313" key="11">
    <source>
        <dbReference type="Proteomes" id="UP000630353"/>
    </source>
</evidence>
<dbReference type="AlphaFoldDB" id="A0A918XW13"/>
<comment type="similarity">
    <text evidence="2">Belongs to the binding-protein-dependent transport system permease family. CysTW subfamily.</text>
</comment>
<keyword evidence="7 8" id="KW-0472">Membrane</keyword>
<dbReference type="GO" id="GO:0005886">
    <property type="term" value="C:plasma membrane"/>
    <property type="evidence" value="ECO:0007669"/>
    <property type="project" value="UniProtKB-SubCell"/>
</dbReference>
<feature type="transmembrane region" description="Helical" evidence="8">
    <location>
        <begin position="23"/>
        <end position="48"/>
    </location>
</feature>
<dbReference type="Proteomes" id="UP000630353">
    <property type="component" value="Unassembled WGS sequence"/>
</dbReference>
<feature type="transmembrane region" description="Helical" evidence="8">
    <location>
        <begin position="157"/>
        <end position="180"/>
    </location>
</feature>
<evidence type="ECO:0000313" key="10">
    <source>
        <dbReference type="EMBL" id="GHD59801.1"/>
    </source>
</evidence>
<dbReference type="RefSeq" id="WP_189993848.1">
    <property type="nucleotide sequence ID" value="NZ_BMZS01000011.1"/>
</dbReference>
<evidence type="ECO:0000256" key="1">
    <source>
        <dbReference type="ARBA" id="ARBA00004651"/>
    </source>
</evidence>
<dbReference type="EMBL" id="BMZS01000011">
    <property type="protein sequence ID" value="GHD59801.1"/>
    <property type="molecule type" value="Genomic_DNA"/>
</dbReference>
<keyword evidence="5 8" id="KW-0812">Transmembrane</keyword>
<evidence type="ECO:0000259" key="9">
    <source>
        <dbReference type="PROSITE" id="PS50928"/>
    </source>
</evidence>
<protein>
    <recommendedName>
        <fullName evidence="9">ABC transmembrane type-1 domain-containing protein</fullName>
    </recommendedName>
</protein>
<dbReference type="Gene3D" id="1.10.3720.10">
    <property type="entry name" value="MetI-like"/>
    <property type="match status" value="1"/>
</dbReference>
<name>A0A918XW13_9PROT</name>
<dbReference type="CDD" id="cd06261">
    <property type="entry name" value="TM_PBP2"/>
    <property type="match status" value="1"/>
</dbReference>
<keyword evidence="3 8" id="KW-0813">Transport</keyword>
<dbReference type="GO" id="GO:0055085">
    <property type="term" value="P:transmembrane transport"/>
    <property type="evidence" value="ECO:0007669"/>
    <property type="project" value="InterPro"/>
</dbReference>
<proteinExistence type="inferred from homology"/>
<keyword evidence="11" id="KW-1185">Reference proteome</keyword>
<comment type="subcellular location">
    <subcellularLocation>
        <location evidence="1 8">Cell membrane</location>
        <topology evidence="1 8">Multi-pass membrane protein</topology>
    </subcellularLocation>
</comment>
<evidence type="ECO:0000256" key="7">
    <source>
        <dbReference type="ARBA" id="ARBA00023136"/>
    </source>
</evidence>
<evidence type="ECO:0000256" key="6">
    <source>
        <dbReference type="ARBA" id="ARBA00022989"/>
    </source>
</evidence>
<feature type="transmembrane region" description="Helical" evidence="8">
    <location>
        <begin position="261"/>
        <end position="283"/>
    </location>
</feature>
<dbReference type="InterPro" id="IPR000515">
    <property type="entry name" value="MetI-like"/>
</dbReference>
<evidence type="ECO:0000256" key="3">
    <source>
        <dbReference type="ARBA" id="ARBA00022448"/>
    </source>
</evidence>
<feature type="domain" description="ABC transmembrane type-1" evidence="9">
    <location>
        <begin position="92"/>
        <end position="280"/>
    </location>
</feature>
<gene>
    <name evidence="10" type="ORF">GCM10017083_44840</name>
</gene>
<organism evidence="10 11">
    <name type="scientific">Thalassobaculum fulvum</name>
    <dbReference type="NCBI Taxonomy" id="1633335"/>
    <lineage>
        <taxon>Bacteria</taxon>
        <taxon>Pseudomonadati</taxon>
        <taxon>Pseudomonadota</taxon>
        <taxon>Alphaproteobacteria</taxon>
        <taxon>Rhodospirillales</taxon>
        <taxon>Thalassobaculaceae</taxon>
        <taxon>Thalassobaculum</taxon>
    </lineage>
</organism>
<evidence type="ECO:0000256" key="4">
    <source>
        <dbReference type="ARBA" id="ARBA00022475"/>
    </source>
</evidence>
<keyword evidence="6 8" id="KW-1133">Transmembrane helix</keyword>
<dbReference type="SUPFAM" id="SSF161098">
    <property type="entry name" value="MetI-like"/>
    <property type="match status" value="1"/>
</dbReference>
<reference evidence="10" key="2">
    <citation type="submission" date="2020-09" db="EMBL/GenBank/DDBJ databases">
        <authorList>
            <person name="Sun Q."/>
            <person name="Kim S."/>
        </authorList>
    </citation>
    <scope>NUCLEOTIDE SEQUENCE</scope>
    <source>
        <strain evidence="10">KCTC 42651</strain>
    </source>
</reference>
<dbReference type="InterPro" id="IPR035906">
    <property type="entry name" value="MetI-like_sf"/>
</dbReference>
<dbReference type="Pfam" id="PF00528">
    <property type="entry name" value="BPD_transp_1"/>
    <property type="match status" value="1"/>
</dbReference>
<dbReference type="PROSITE" id="PS50928">
    <property type="entry name" value="ABC_TM1"/>
    <property type="match status" value="1"/>
</dbReference>
<dbReference type="PANTHER" id="PTHR43848">
    <property type="entry name" value="PUTRESCINE TRANSPORT SYSTEM PERMEASE PROTEIN POTI"/>
    <property type="match status" value="1"/>
</dbReference>
<dbReference type="InterPro" id="IPR051789">
    <property type="entry name" value="Bact_Polyamine_Transport"/>
</dbReference>
<reference evidence="10" key="1">
    <citation type="journal article" date="2014" name="Int. J. Syst. Evol. Microbiol.">
        <title>Complete genome sequence of Corynebacterium casei LMG S-19264T (=DSM 44701T), isolated from a smear-ripened cheese.</title>
        <authorList>
            <consortium name="US DOE Joint Genome Institute (JGI-PGF)"/>
            <person name="Walter F."/>
            <person name="Albersmeier A."/>
            <person name="Kalinowski J."/>
            <person name="Ruckert C."/>
        </authorList>
    </citation>
    <scope>NUCLEOTIDE SEQUENCE</scope>
    <source>
        <strain evidence="10">KCTC 42651</strain>
    </source>
</reference>
<evidence type="ECO:0000256" key="8">
    <source>
        <dbReference type="RuleBase" id="RU363032"/>
    </source>
</evidence>
<feature type="transmembrane region" description="Helical" evidence="8">
    <location>
        <begin position="96"/>
        <end position="117"/>
    </location>
</feature>
<evidence type="ECO:0000256" key="2">
    <source>
        <dbReference type="ARBA" id="ARBA00007069"/>
    </source>
</evidence>
<feature type="transmembrane region" description="Helical" evidence="8">
    <location>
        <begin position="211"/>
        <end position="230"/>
    </location>
</feature>
<keyword evidence="4" id="KW-1003">Cell membrane</keyword>
<comment type="caution">
    <text evidence="10">The sequence shown here is derived from an EMBL/GenBank/DDBJ whole genome shotgun (WGS) entry which is preliminary data.</text>
</comment>
<sequence length="294" mass="32258">MTTATADRLRPARPRLTVDWSDVALNVYIGVFFLYLFLPLLIMVLAAFNANDTPSVTDWRGFTLDWFTGRTDAAGNLVVKGLPQEDRFIQGLGHSLAIAAGVIVISIPLGLSGALVLTRLETRATTLLYTLLVSPILTPGIVLGVSTMIFWRDYFALEAGLLTTMIAQGTFIASYCMLMFMARLQRQDRVLEEAALDLGASSFMVFRRITLPFLMPTIATSAVIAFLQSIENYNTTFFAIGGSWTLVTEIGSRMRFGLSPVINAIGVVFVVFTVTAAVIWTLARRRELARKAAA</sequence>
<accession>A0A918XW13</accession>
<evidence type="ECO:0000256" key="5">
    <source>
        <dbReference type="ARBA" id="ARBA00022692"/>
    </source>
</evidence>
<feature type="transmembrane region" description="Helical" evidence="8">
    <location>
        <begin position="129"/>
        <end position="151"/>
    </location>
</feature>
<dbReference type="PANTHER" id="PTHR43848:SF2">
    <property type="entry name" value="PUTRESCINE TRANSPORT SYSTEM PERMEASE PROTEIN POTI"/>
    <property type="match status" value="1"/>
</dbReference>